<reference evidence="4" key="1">
    <citation type="submission" date="2018-05" db="EMBL/GenBank/DDBJ databases">
        <title>Zavarzinia sp. HR-AS.</title>
        <authorList>
            <person name="Lee Y."/>
            <person name="Jeon C.O."/>
        </authorList>
    </citation>
    <scope>NUCLEOTIDE SEQUENCE [LARGE SCALE GENOMIC DNA]</scope>
    <source>
        <strain evidence="4">DSM 1231</strain>
    </source>
</reference>
<dbReference type="Gene3D" id="3.40.50.150">
    <property type="entry name" value="Vaccinia Virus protein VP39"/>
    <property type="match status" value="1"/>
</dbReference>
<dbReference type="InterPro" id="IPR013216">
    <property type="entry name" value="Methyltransf_11"/>
</dbReference>
<evidence type="ECO:0000256" key="1">
    <source>
        <dbReference type="SAM" id="MobiDB-lite"/>
    </source>
</evidence>
<dbReference type="AlphaFoldDB" id="A0A317DYY3"/>
<accession>A0A317DYY3</accession>
<proteinExistence type="predicted"/>
<keyword evidence="4" id="KW-1185">Reference proteome</keyword>
<dbReference type="PANTHER" id="PTHR43591">
    <property type="entry name" value="METHYLTRANSFERASE"/>
    <property type="match status" value="1"/>
</dbReference>
<dbReference type="EMBL" id="QGLF01000004">
    <property type="protein sequence ID" value="PWR19987.1"/>
    <property type="molecule type" value="Genomic_DNA"/>
</dbReference>
<comment type="caution">
    <text evidence="3">The sequence shown here is derived from an EMBL/GenBank/DDBJ whole genome shotgun (WGS) entry which is preliminary data.</text>
</comment>
<dbReference type="InterPro" id="IPR029063">
    <property type="entry name" value="SAM-dependent_MTases_sf"/>
</dbReference>
<feature type="region of interest" description="Disordered" evidence="1">
    <location>
        <begin position="1"/>
        <end position="20"/>
    </location>
</feature>
<feature type="domain" description="Methyltransferase type 11" evidence="2">
    <location>
        <begin position="143"/>
        <end position="240"/>
    </location>
</feature>
<protein>
    <recommendedName>
        <fullName evidence="2">Methyltransferase type 11 domain-containing protein</fullName>
    </recommendedName>
</protein>
<feature type="compositionally biased region" description="Low complexity" evidence="1">
    <location>
        <begin position="1"/>
        <end position="10"/>
    </location>
</feature>
<name>A0A317DYY3_9PROT</name>
<evidence type="ECO:0000259" key="2">
    <source>
        <dbReference type="Pfam" id="PF08241"/>
    </source>
</evidence>
<sequence length="302" mass="32276">MRRSWCCRPGPALPPSPSRPCSWVSPAGAGRRAPISPCCNRPRSWARPRRAASPWRWPGRSAIATVFSCCWPGPWSSSPSPAARPRKENTEMAASIADWLTDRIARRPAGWLGRALYRKALGHRPGFDAVLREVPPAPGEHILDVGCGGGAFLARVLATGASACGFDHSTDMLATTADQNAAAVAAGRLHLDQGDAGALPYADGRFDRVYCLNAFFFFPDPARATAEMARVLKPGGTLAIITTPPEQAARMRAFFGPIGRRMRFDAPEDLDRWGAPAGLARLGLHAVGPAGFLHVARKGAPA</sequence>
<gene>
    <name evidence="3" type="ORF">DKG75_16210</name>
</gene>
<organism evidence="3 4">
    <name type="scientific">Zavarzinia compransoris</name>
    <dbReference type="NCBI Taxonomy" id="1264899"/>
    <lineage>
        <taxon>Bacteria</taxon>
        <taxon>Pseudomonadati</taxon>
        <taxon>Pseudomonadota</taxon>
        <taxon>Alphaproteobacteria</taxon>
        <taxon>Rhodospirillales</taxon>
        <taxon>Zavarziniaceae</taxon>
        <taxon>Zavarzinia</taxon>
    </lineage>
</organism>
<dbReference type="Proteomes" id="UP000246077">
    <property type="component" value="Unassembled WGS sequence"/>
</dbReference>
<dbReference type="Pfam" id="PF08241">
    <property type="entry name" value="Methyltransf_11"/>
    <property type="match status" value="1"/>
</dbReference>
<dbReference type="SUPFAM" id="SSF53335">
    <property type="entry name" value="S-adenosyl-L-methionine-dependent methyltransferases"/>
    <property type="match status" value="1"/>
</dbReference>
<dbReference type="GO" id="GO:0008757">
    <property type="term" value="F:S-adenosylmethionine-dependent methyltransferase activity"/>
    <property type="evidence" value="ECO:0007669"/>
    <property type="project" value="InterPro"/>
</dbReference>
<evidence type="ECO:0000313" key="4">
    <source>
        <dbReference type="Proteomes" id="UP000246077"/>
    </source>
</evidence>
<dbReference type="CDD" id="cd02440">
    <property type="entry name" value="AdoMet_MTases"/>
    <property type="match status" value="1"/>
</dbReference>
<dbReference type="OrthoDB" id="9795634at2"/>
<evidence type="ECO:0000313" key="3">
    <source>
        <dbReference type="EMBL" id="PWR19987.1"/>
    </source>
</evidence>